<evidence type="ECO:0000256" key="6">
    <source>
        <dbReference type="ARBA" id="ARBA00045572"/>
    </source>
</evidence>
<accession>A0A7R8W144</accession>
<dbReference type="Gene3D" id="2.30.22.10">
    <property type="entry name" value="Head domain of nucleotide exchange factor GrpE"/>
    <property type="match status" value="1"/>
</dbReference>
<sequence>MVKLEELVGEAEDKYKRALADMENLRKRLERQIEDAKLFGYQKFCKDLLEVSDILSKATESVPPDQISDRNPHLKNLYEGLQMTQAQLQHVFKRHGLSEVNPVGEKFDPNLHEAMFEQAVAGKEPGTVAVVTKIGYKLHDRILRPALVGVVKKGNP</sequence>
<dbReference type="Gene3D" id="3.90.20.20">
    <property type="match status" value="1"/>
</dbReference>
<evidence type="ECO:0000313" key="9">
    <source>
        <dbReference type="EMBL" id="CAD7222768.1"/>
    </source>
</evidence>
<dbReference type="GO" id="GO:0051087">
    <property type="term" value="F:protein-folding chaperone binding"/>
    <property type="evidence" value="ECO:0007669"/>
    <property type="project" value="InterPro"/>
</dbReference>
<keyword evidence="5 7" id="KW-0143">Chaperone</keyword>
<evidence type="ECO:0000256" key="7">
    <source>
        <dbReference type="RuleBase" id="RU000640"/>
    </source>
</evidence>
<proteinExistence type="inferred from homology"/>
<dbReference type="GO" id="GO:0051082">
    <property type="term" value="F:unfolded protein binding"/>
    <property type="evidence" value="ECO:0007669"/>
    <property type="project" value="TreeGrafter"/>
</dbReference>
<reference evidence="9" key="1">
    <citation type="submission" date="2020-11" db="EMBL/GenBank/DDBJ databases">
        <authorList>
            <person name="Tran Van P."/>
        </authorList>
    </citation>
    <scope>NUCLEOTIDE SEQUENCE</scope>
</reference>
<dbReference type="PANTHER" id="PTHR21237:SF23">
    <property type="entry name" value="GRPE PROTEIN HOMOLOG, MITOCHONDRIAL"/>
    <property type="match status" value="1"/>
</dbReference>
<dbReference type="Pfam" id="PF01025">
    <property type="entry name" value="GrpE"/>
    <property type="match status" value="1"/>
</dbReference>
<comment type="similarity">
    <text evidence="2 8">Belongs to the GrpE family.</text>
</comment>
<dbReference type="InterPro" id="IPR013805">
    <property type="entry name" value="GrpE_CC"/>
</dbReference>
<organism evidence="9">
    <name type="scientific">Cyprideis torosa</name>
    <dbReference type="NCBI Taxonomy" id="163714"/>
    <lineage>
        <taxon>Eukaryota</taxon>
        <taxon>Metazoa</taxon>
        <taxon>Ecdysozoa</taxon>
        <taxon>Arthropoda</taxon>
        <taxon>Crustacea</taxon>
        <taxon>Oligostraca</taxon>
        <taxon>Ostracoda</taxon>
        <taxon>Podocopa</taxon>
        <taxon>Podocopida</taxon>
        <taxon>Cytherocopina</taxon>
        <taxon>Cytheroidea</taxon>
        <taxon>Cytherideidae</taxon>
        <taxon>Cyprideis</taxon>
    </lineage>
</organism>
<dbReference type="SUPFAM" id="SSF51064">
    <property type="entry name" value="Head domain of nucleotide exchange factor GrpE"/>
    <property type="match status" value="1"/>
</dbReference>
<dbReference type="EMBL" id="OB660102">
    <property type="protein sequence ID" value="CAD7222768.1"/>
    <property type="molecule type" value="Genomic_DNA"/>
</dbReference>
<dbReference type="HAMAP" id="MF_01151">
    <property type="entry name" value="GrpE"/>
    <property type="match status" value="1"/>
</dbReference>
<keyword evidence="3" id="KW-0809">Transit peptide</keyword>
<evidence type="ECO:0000256" key="2">
    <source>
        <dbReference type="ARBA" id="ARBA00009054"/>
    </source>
</evidence>
<dbReference type="GO" id="GO:0001405">
    <property type="term" value="C:PAM complex, Tim23 associated import motor"/>
    <property type="evidence" value="ECO:0007669"/>
    <property type="project" value="TreeGrafter"/>
</dbReference>
<keyword evidence="4 7" id="KW-0496">Mitochondrion</keyword>
<dbReference type="SUPFAM" id="SSF58014">
    <property type="entry name" value="Coiled-coil domain of nucleotide exchange factor GrpE"/>
    <property type="match status" value="1"/>
</dbReference>
<dbReference type="GO" id="GO:0006457">
    <property type="term" value="P:protein folding"/>
    <property type="evidence" value="ECO:0007669"/>
    <property type="project" value="InterPro"/>
</dbReference>
<dbReference type="PANTHER" id="PTHR21237">
    <property type="entry name" value="GRPE PROTEIN"/>
    <property type="match status" value="1"/>
</dbReference>
<dbReference type="FunFam" id="2.30.22.10:FF:000002">
    <property type="entry name" value="GrpE protein homolog"/>
    <property type="match status" value="1"/>
</dbReference>
<comment type="function">
    <text evidence="6">Essential component of the PAM complex, a complex required for the translocation of transit peptide-containing proteins from the inner membrane into the mitochondrial matrix in an ATP-dependent manner. Seems to control the nucleotide-dependent binding of mitochondrial HSP70 to substrate proteins.</text>
</comment>
<gene>
    <name evidence="9" type="ORF">CTOB1V02_LOCUS766</name>
</gene>
<dbReference type="AlphaFoldDB" id="A0A7R8W144"/>
<dbReference type="GO" id="GO:0042803">
    <property type="term" value="F:protein homodimerization activity"/>
    <property type="evidence" value="ECO:0007669"/>
    <property type="project" value="InterPro"/>
</dbReference>
<protein>
    <recommendedName>
        <fullName evidence="7">GrpE protein homolog</fullName>
    </recommendedName>
</protein>
<evidence type="ECO:0000256" key="1">
    <source>
        <dbReference type="ARBA" id="ARBA00004305"/>
    </source>
</evidence>
<evidence type="ECO:0000256" key="8">
    <source>
        <dbReference type="RuleBase" id="RU004478"/>
    </source>
</evidence>
<name>A0A7R8W144_9CRUS</name>
<dbReference type="FunFam" id="3.90.20.20:FF:000003">
    <property type="entry name" value="GrpE protein homolog"/>
    <property type="match status" value="1"/>
</dbReference>
<dbReference type="InterPro" id="IPR000740">
    <property type="entry name" value="GrpE"/>
</dbReference>
<dbReference type="PROSITE" id="PS01071">
    <property type="entry name" value="GRPE"/>
    <property type="match status" value="1"/>
</dbReference>
<comment type="subcellular location">
    <subcellularLocation>
        <location evidence="1 7">Mitochondrion matrix</location>
    </subcellularLocation>
</comment>
<evidence type="ECO:0000256" key="5">
    <source>
        <dbReference type="ARBA" id="ARBA00023186"/>
    </source>
</evidence>
<evidence type="ECO:0000256" key="4">
    <source>
        <dbReference type="ARBA" id="ARBA00023128"/>
    </source>
</evidence>
<dbReference type="GO" id="GO:0030150">
    <property type="term" value="P:protein import into mitochondrial matrix"/>
    <property type="evidence" value="ECO:0007669"/>
    <property type="project" value="TreeGrafter"/>
</dbReference>
<dbReference type="OrthoDB" id="201635at2759"/>
<dbReference type="GO" id="GO:0000774">
    <property type="term" value="F:adenyl-nucleotide exchange factor activity"/>
    <property type="evidence" value="ECO:0007669"/>
    <property type="project" value="InterPro"/>
</dbReference>
<dbReference type="InterPro" id="IPR009012">
    <property type="entry name" value="GrpE_head"/>
</dbReference>
<dbReference type="PRINTS" id="PR00773">
    <property type="entry name" value="GRPEPROTEIN"/>
</dbReference>
<evidence type="ECO:0000256" key="3">
    <source>
        <dbReference type="ARBA" id="ARBA00022946"/>
    </source>
</evidence>
<dbReference type="CDD" id="cd00446">
    <property type="entry name" value="GrpE"/>
    <property type="match status" value="1"/>
</dbReference>